<organism evidence="2 3">
    <name type="scientific">Clitoria ternatea</name>
    <name type="common">Butterfly pea</name>
    <dbReference type="NCBI Taxonomy" id="43366"/>
    <lineage>
        <taxon>Eukaryota</taxon>
        <taxon>Viridiplantae</taxon>
        <taxon>Streptophyta</taxon>
        <taxon>Embryophyta</taxon>
        <taxon>Tracheophyta</taxon>
        <taxon>Spermatophyta</taxon>
        <taxon>Magnoliopsida</taxon>
        <taxon>eudicotyledons</taxon>
        <taxon>Gunneridae</taxon>
        <taxon>Pentapetalae</taxon>
        <taxon>rosids</taxon>
        <taxon>fabids</taxon>
        <taxon>Fabales</taxon>
        <taxon>Fabaceae</taxon>
        <taxon>Papilionoideae</taxon>
        <taxon>50 kb inversion clade</taxon>
        <taxon>NPAAA clade</taxon>
        <taxon>indigoferoid/millettioid clade</taxon>
        <taxon>Phaseoleae</taxon>
        <taxon>Clitoria</taxon>
    </lineage>
</organism>
<evidence type="ECO:0000313" key="3">
    <source>
        <dbReference type="Proteomes" id="UP001359559"/>
    </source>
</evidence>
<proteinExistence type="predicted"/>
<comment type="caution">
    <text evidence="2">The sequence shown here is derived from an EMBL/GenBank/DDBJ whole genome shotgun (WGS) entry which is preliminary data.</text>
</comment>
<reference evidence="2 3" key="1">
    <citation type="submission" date="2024-01" db="EMBL/GenBank/DDBJ databases">
        <title>The genomes of 5 underutilized Papilionoideae crops provide insights into root nodulation and disease resistance.</title>
        <authorList>
            <person name="Yuan L."/>
        </authorList>
    </citation>
    <scope>NUCLEOTIDE SEQUENCE [LARGE SCALE GENOMIC DNA]</scope>
    <source>
        <strain evidence="2">LY-2023</strain>
        <tissue evidence="2">Leaf</tissue>
    </source>
</reference>
<dbReference type="PROSITE" id="PS50234">
    <property type="entry name" value="VWFA"/>
    <property type="match status" value="1"/>
</dbReference>
<name>A0AAN9EX68_CLITE</name>
<dbReference type="InterPro" id="IPR002035">
    <property type="entry name" value="VWF_A"/>
</dbReference>
<evidence type="ECO:0000259" key="1">
    <source>
        <dbReference type="PROSITE" id="PS50234"/>
    </source>
</evidence>
<dbReference type="PANTHER" id="PTHR46503:SF1">
    <property type="entry name" value="INTER-ALPHA-TRYPSIN INHIBITOR HEAVY CHAIN-LIKE PROTEIN"/>
    <property type="match status" value="1"/>
</dbReference>
<dbReference type="Proteomes" id="UP001359559">
    <property type="component" value="Unassembled WGS sequence"/>
</dbReference>
<dbReference type="CDD" id="cd01461">
    <property type="entry name" value="vWA_interalpha_trypsin_inhibitor"/>
    <property type="match status" value="1"/>
</dbReference>
<keyword evidence="3" id="KW-1185">Reference proteome</keyword>
<dbReference type="Pfam" id="PF13768">
    <property type="entry name" value="VWA_3"/>
    <property type="match status" value="1"/>
</dbReference>
<dbReference type="InterPro" id="IPR036465">
    <property type="entry name" value="vWFA_dom_sf"/>
</dbReference>
<feature type="domain" description="VWFA" evidence="1">
    <location>
        <begin position="392"/>
        <end position="585"/>
    </location>
</feature>
<dbReference type="PANTHER" id="PTHR46503">
    <property type="entry name" value="INTER-ALPHA-TRYPSIN INHIBITOR HEAVY CHAIN-LIKE PROTEIN"/>
    <property type="match status" value="1"/>
</dbReference>
<dbReference type="SMART" id="SM00327">
    <property type="entry name" value="VWA"/>
    <property type="match status" value="1"/>
</dbReference>
<dbReference type="EMBL" id="JAYKXN010000008">
    <property type="protein sequence ID" value="KAK7265454.1"/>
    <property type="molecule type" value="Genomic_DNA"/>
</dbReference>
<dbReference type="SUPFAM" id="SSF53300">
    <property type="entry name" value="vWA-like"/>
    <property type="match status" value="1"/>
</dbReference>
<sequence>MYIFYSSSGIIFQVGYLVAGQEFLTLRVPHYTLFTSTLPFLYSASHALFHLLLQSSHPQTFSLFLLPVMAEDFSRAVEDGLKLSKRIYFGKDRAVAPPKPPTMVKSSASALLPSAPMVYAVIYNPGIVDNPDIPSYQPHVYGRCDPPALIPLHMSGIEMQVDCYLDTAFVTVSGTWRLHCIMGSRSCDCRIAVPMDHQGSILGVEVSVARKSYSTQLVVLEDGNQRGGPPQNGEFVRPNIFTMTIPQIDGGSNLSIKIRWSQKLGCFNGQFSLNVPFTFPDFVNPASKKIPKREKIQMNVDSVAGRELLCKTISHPLKEVRRHAGSMGFLYESDVLSWSKHDFSFSYAVSSSHVDGGVLLESASMHDFDQRDMFYMYLSHGDVQSKKVFKKDIVFIIDISGSMQGKLIDDTKSALSAALSKLNPEDSFTIIAFNGDSYLFSKSMELASKDAVERAIEWINMNFVPGGGTNISHPLNMAIEMLPSSQKSVPIIFLVTDGTVEDERQICAMVKNHMTNGESICPRIYTFGIGSFCNHYFLKMLATIGRGQYDAALDVDLIEPRMLTLFDKASSLVLANVKLDILDDLVELEVYPSHIPDLSSEGLLILSGRYKGSFPETLKVQGILADSSNFVIDLKMLKAKDIPIQKMSARDQIEHLTTEAWLSENKQLEQKVAKLSLQTGFMSEYTSMVILENDHLKKVKESAGTKVSKKSHSGYEANVQGQRMILLPHLGIGFGNLSATAENIPPGYETKLPEVAEIFKAATNCCETLCSYCCCMCFIQCCSRINNQCATALTQLCIGLGCFGCLTCCSEICCSGNEG</sequence>
<evidence type="ECO:0000313" key="2">
    <source>
        <dbReference type="EMBL" id="KAK7265454.1"/>
    </source>
</evidence>
<gene>
    <name evidence="2" type="ORF">RJT34_33074</name>
</gene>
<accession>A0AAN9EX68</accession>
<dbReference type="Gene3D" id="3.40.50.410">
    <property type="entry name" value="von Willebrand factor, type A domain"/>
    <property type="match status" value="1"/>
</dbReference>
<dbReference type="AlphaFoldDB" id="A0AAN9EX68"/>
<protein>
    <recommendedName>
        <fullName evidence="1">VWFA domain-containing protein</fullName>
    </recommendedName>
</protein>